<organism evidence="1 2">
    <name type="scientific">Microthyrium microscopicum</name>
    <dbReference type="NCBI Taxonomy" id="703497"/>
    <lineage>
        <taxon>Eukaryota</taxon>
        <taxon>Fungi</taxon>
        <taxon>Dikarya</taxon>
        <taxon>Ascomycota</taxon>
        <taxon>Pezizomycotina</taxon>
        <taxon>Dothideomycetes</taxon>
        <taxon>Dothideomycetes incertae sedis</taxon>
        <taxon>Microthyriales</taxon>
        <taxon>Microthyriaceae</taxon>
        <taxon>Microthyrium</taxon>
    </lineage>
</organism>
<name>A0A6A6TW33_9PEZI</name>
<keyword evidence="2" id="KW-1185">Reference proteome</keyword>
<protein>
    <submittedName>
        <fullName evidence="1">Uncharacterized protein</fullName>
    </submittedName>
</protein>
<dbReference type="AlphaFoldDB" id="A0A6A6TW33"/>
<dbReference type="EMBL" id="MU004243">
    <property type="protein sequence ID" value="KAF2664269.1"/>
    <property type="molecule type" value="Genomic_DNA"/>
</dbReference>
<sequence length="142" mass="16810">MLQTLASFPDIEQIQLATWPEQLTDYTRPSDMRQALDESMTKFVRLFLMVCGHWFRAIAIAKRNIFAGLDVFSFEQSFWEDCCQQFIQNKWLEKDIEREWIQDISTPAIRFRNTFIAKLKIMLRDQLSVYRAAEDGSFPTIT</sequence>
<reference evidence="1" key="1">
    <citation type="journal article" date="2020" name="Stud. Mycol.">
        <title>101 Dothideomycetes genomes: a test case for predicting lifestyles and emergence of pathogens.</title>
        <authorList>
            <person name="Haridas S."/>
            <person name="Albert R."/>
            <person name="Binder M."/>
            <person name="Bloem J."/>
            <person name="Labutti K."/>
            <person name="Salamov A."/>
            <person name="Andreopoulos B."/>
            <person name="Baker S."/>
            <person name="Barry K."/>
            <person name="Bills G."/>
            <person name="Bluhm B."/>
            <person name="Cannon C."/>
            <person name="Castanera R."/>
            <person name="Culley D."/>
            <person name="Daum C."/>
            <person name="Ezra D."/>
            <person name="Gonzalez J."/>
            <person name="Henrissat B."/>
            <person name="Kuo A."/>
            <person name="Liang C."/>
            <person name="Lipzen A."/>
            <person name="Lutzoni F."/>
            <person name="Magnuson J."/>
            <person name="Mondo S."/>
            <person name="Nolan M."/>
            <person name="Ohm R."/>
            <person name="Pangilinan J."/>
            <person name="Park H.-J."/>
            <person name="Ramirez L."/>
            <person name="Alfaro M."/>
            <person name="Sun H."/>
            <person name="Tritt A."/>
            <person name="Yoshinaga Y."/>
            <person name="Zwiers L.-H."/>
            <person name="Turgeon B."/>
            <person name="Goodwin S."/>
            <person name="Spatafora J."/>
            <person name="Crous P."/>
            <person name="Grigoriev I."/>
        </authorList>
    </citation>
    <scope>NUCLEOTIDE SEQUENCE</scope>
    <source>
        <strain evidence="1">CBS 115976</strain>
    </source>
</reference>
<proteinExistence type="predicted"/>
<evidence type="ECO:0000313" key="1">
    <source>
        <dbReference type="EMBL" id="KAF2664269.1"/>
    </source>
</evidence>
<dbReference type="Proteomes" id="UP000799302">
    <property type="component" value="Unassembled WGS sequence"/>
</dbReference>
<accession>A0A6A6TW33</accession>
<gene>
    <name evidence="1" type="ORF">BT63DRAFT_460574</name>
</gene>
<evidence type="ECO:0000313" key="2">
    <source>
        <dbReference type="Proteomes" id="UP000799302"/>
    </source>
</evidence>